<keyword evidence="3" id="KW-1185">Reference proteome</keyword>
<feature type="binding site" evidence="1">
    <location>
        <position position="46"/>
    </location>
    <ligand>
        <name>Mg(2+)</name>
        <dbReference type="ChEBI" id="CHEBI:18420"/>
        <label>1</label>
    </ligand>
</feature>
<comment type="caution">
    <text evidence="2">The sequence shown here is derived from an EMBL/GenBank/DDBJ whole genome shotgun (WGS) entry which is preliminary data.</text>
</comment>
<dbReference type="SUPFAM" id="SSF101478">
    <property type="entry name" value="ADP-ribosylglycohydrolase"/>
    <property type="match status" value="1"/>
</dbReference>
<reference evidence="2 3" key="1">
    <citation type="journal article" date="2024" name="Nat. Commun.">
        <title>Phylogenomics reveals the evolutionary origins of lichenization in chlorophyte algae.</title>
        <authorList>
            <person name="Puginier C."/>
            <person name="Libourel C."/>
            <person name="Otte J."/>
            <person name="Skaloud P."/>
            <person name="Haon M."/>
            <person name="Grisel S."/>
            <person name="Petersen M."/>
            <person name="Berrin J.G."/>
            <person name="Delaux P.M."/>
            <person name="Dal Grande F."/>
            <person name="Keller J."/>
        </authorList>
    </citation>
    <scope>NUCLEOTIDE SEQUENCE [LARGE SCALE GENOMIC DNA]</scope>
    <source>
        <strain evidence="2 3">SAG 2043</strain>
    </source>
</reference>
<evidence type="ECO:0000256" key="1">
    <source>
        <dbReference type="PIRSR" id="PIRSR605502-1"/>
    </source>
</evidence>
<feature type="binding site" evidence="1">
    <location>
        <position position="45"/>
    </location>
    <ligand>
        <name>Mg(2+)</name>
        <dbReference type="ChEBI" id="CHEBI:18420"/>
        <label>1</label>
    </ligand>
</feature>
<dbReference type="Proteomes" id="UP001489004">
    <property type="component" value="Unassembled WGS sequence"/>
</dbReference>
<dbReference type="InterPro" id="IPR005502">
    <property type="entry name" value="Ribosyl_crysJ1"/>
</dbReference>
<keyword evidence="1" id="KW-0460">Magnesium</keyword>
<dbReference type="Pfam" id="PF03747">
    <property type="entry name" value="ADP_ribosyl_GH"/>
    <property type="match status" value="1"/>
</dbReference>
<dbReference type="InterPro" id="IPR036705">
    <property type="entry name" value="Ribosyl_crysJ1_sf"/>
</dbReference>
<feature type="binding site" evidence="1">
    <location>
        <position position="43"/>
    </location>
    <ligand>
        <name>Mg(2+)</name>
        <dbReference type="ChEBI" id="CHEBI:18420"/>
        <label>1</label>
    </ligand>
</feature>
<sequence>MLLDKCLIEVNGQGRAATFKEREARAVGNAEEAITKAINLGGDADTVGAITGQMACAFDGAPGRWLDGLKHMDKIHRRAVALYKRQPFQDTFMLAP</sequence>
<evidence type="ECO:0000313" key="2">
    <source>
        <dbReference type="EMBL" id="KAK9817173.1"/>
    </source>
</evidence>
<accession>A0AAW1Q4B6</accession>
<protein>
    <recommendedName>
        <fullName evidence="4">ADP-ribosylglycohydrolase</fullName>
    </recommendedName>
</protein>
<proteinExistence type="predicted"/>
<comment type="cofactor">
    <cofactor evidence="1">
        <name>Mg(2+)</name>
        <dbReference type="ChEBI" id="CHEBI:18420"/>
    </cofactor>
    <text evidence="1">Binds 2 magnesium ions per subunit.</text>
</comment>
<dbReference type="EMBL" id="JALJOR010000005">
    <property type="protein sequence ID" value="KAK9817173.1"/>
    <property type="molecule type" value="Genomic_DNA"/>
</dbReference>
<organism evidence="2 3">
    <name type="scientific">[Myrmecia] bisecta</name>
    <dbReference type="NCBI Taxonomy" id="41462"/>
    <lineage>
        <taxon>Eukaryota</taxon>
        <taxon>Viridiplantae</taxon>
        <taxon>Chlorophyta</taxon>
        <taxon>core chlorophytes</taxon>
        <taxon>Trebouxiophyceae</taxon>
        <taxon>Trebouxiales</taxon>
        <taxon>Trebouxiaceae</taxon>
        <taxon>Myrmecia</taxon>
    </lineage>
</organism>
<dbReference type="AlphaFoldDB" id="A0AAW1Q4B6"/>
<evidence type="ECO:0008006" key="4">
    <source>
        <dbReference type="Google" id="ProtNLM"/>
    </source>
</evidence>
<name>A0AAW1Q4B6_9CHLO</name>
<dbReference type="GO" id="GO:0046872">
    <property type="term" value="F:metal ion binding"/>
    <property type="evidence" value="ECO:0007669"/>
    <property type="project" value="UniProtKB-KW"/>
</dbReference>
<evidence type="ECO:0000313" key="3">
    <source>
        <dbReference type="Proteomes" id="UP001489004"/>
    </source>
</evidence>
<dbReference type="Gene3D" id="1.10.4080.10">
    <property type="entry name" value="ADP-ribosylation/Crystallin J1"/>
    <property type="match status" value="1"/>
</dbReference>
<keyword evidence="1" id="KW-0479">Metal-binding</keyword>
<gene>
    <name evidence="2" type="ORF">WJX72_010655</name>
</gene>